<sequence length="34" mass="3886">MYASVYQVLKKTRGCHDVVISDRLRVGVLMCCLK</sequence>
<accession>A0A0E9PBC8</accession>
<organism evidence="1">
    <name type="scientific">Anguilla anguilla</name>
    <name type="common">European freshwater eel</name>
    <name type="synonym">Muraena anguilla</name>
    <dbReference type="NCBI Taxonomy" id="7936"/>
    <lineage>
        <taxon>Eukaryota</taxon>
        <taxon>Metazoa</taxon>
        <taxon>Chordata</taxon>
        <taxon>Craniata</taxon>
        <taxon>Vertebrata</taxon>
        <taxon>Euteleostomi</taxon>
        <taxon>Actinopterygii</taxon>
        <taxon>Neopterygii</taxon>
        <taxon>Teleostei</taxon>
        <taxon>Anguilliformes</taxon>
        <taxon>Anguillidae</taxon>
        <taxon>Anguilla</taxon>
    </lineage>
</organism>
<name>A0A0E9PBC8_ANGAN</name>
<protein>
    <submittedName>
        <fullName evidence="1">Uncharacterized protein</fullName>
    </submittedName>
</protein>
<evidence type="ECO:0000313" key="1">
    <source>
        <dbReference type="EMBL" id="JAH01158.1"/>
    </source>
</evidence>
<proteinExistence type="predicted"/>
<reference evidence="1" key="1">
    <citation type="submission" date="2014-11" db="EMBL/GenBank/DDBJ databases">
        <authorList>
            <person name="Amaro Gonzalez C."/>
        </authorList>
    </citation>
    <scope>NUCLEOTIDE SEQUENCE</scope>
</reference>
<reference evidence="1" key="2">
    <citation type="journal article" date="2015" name="Fish Shellfish Immunol.">
        <title>Early steps in the European eel (Anguilla anguilla)-Vibrio vulnificus interaction in the gills: Role of the RtxA13 toxin.</title>
        <authorList>
            <person name="Callol A."/>
            <person name="Pajuelo D."/>
            <person name="Ebbesson L."/>
            <person name="Teles M."/>
            <person name="MacKenzie S."/>
            <person name="Amaro C."/>
        </authorList>
    </citation>
    <scope>NUCLEOTIDE SEQUENCE</scope>
</reference>
<dbReference type="EMBL" id="GBXM01107419">
    <property type="protein sequence ID" value="JAH01158.1"/>
    <property type="molecule type" value="Transcribed_RNA"/>
</dbReference>
<dbReference type="AlphaFoldDB" id="A0A0E9PBC8"/>